<evidence type="ECO:0000313" key="4">
    <source>
        <dbReference type="Proteomes" id="UP000230052"/>
    </source>
</evidence>
<accession>A0A2J0L5U0</accession>
<dbReference type="EMBL" id="PEWV01000031">
    <property type="protein sequence ID" value="PIU41887.1"/>
    <property type="molecule type" value="Genomic_DNA"/>
</dbReference>
<protein>
    <submittedName>
        <fullName evidence="3">Endonuclease</fullName>
    </submittedName>
</protein>
<keyword evidence="3" id="KW-0378">Hydrolase</keyword>
<comment type="caution">
    <text evidence="3">The sequence shown here is derived from an EMBL/GenBank/DDBJ whole genome shotgun (WGS) entry which is preliminary data.</text>
</comment>
<comment type="similarity">
    <text evidence="1">Belongs to the UPF0213 family.</text>
</comment>
<proteinExistence type="inferred from homology"/>
<dbReference type="AlphaFoldDB" id="A0A2J0L5U0"/>
<evidence type="ECO:0000313" key="3">
    <source>
        <dbReference type="EMBL" id="PIU41887.1"/>
    </source>
</evidence>
<dbReference type="Proteomes" id="UP000230052">
    <property type="component" value="Unassembled WGS sequence"/>
</dbReference>
<keyword evidence="3" id="KW-0540">Nuclease</keyword>
<reference evidence="3 4" key="1">
    <citation type="submission" date="2017-09" db="EMBL/GenBank/DDBJ databases">
        <title>Depth-based differentiation of microbial function through sediment-hosted aquifers and enrichment of novel symbionts in the deep terrestrial subsurface.</title>
        <authorList>
            <person name="Probst A.J."/>
            <person name="Ladd B."/>
            <person name="Jarett J.K."/>
            <person name="Geller-Mcgrath D.E."/>
            <person name="Sieber C.M."/>
            <person name="Emerson J.B."/>
            <person name="Anantharaman K."/>
            <person name="Thomas B.C."/>
            <person name="Malmstrom R."/>
            <person name="Stieglmeier M."/>
            <person name="Klingl A."/>
            <person name="Woyke T."/>
            <person name="Ryan C.M."/>
            <person name="Banfield J.F."/>
        </authorList>
    </citation>
    <scope>NUCLEOTIDE SEQUENCE [LARGE SCALE GENOMIC DNA]</scope>
    <source>
        <strain evidence="3">CG07_land_8_20_14_0_80_42_15</strain>
    </source>
</reference>
<dbReference type="PANTHER" id="PTHR34477">
    <property type="entry name" value="UPF0213 PROTEIN YHBQ"/>
    <property type="match status" value="1"/>
</dbReference>
<gene>
    <name evidence="3" type="ORF">COS99_03205</name>
</gene>
<evidence type="ECO:0000256" key="1">
    <source>
        <dbReference type="ARBA" id="ARBA00007435"/>
    </source>
</evidence>
<dbReference type="InterPro" id="IPR035901">
    <property type="entry name" value="GIY-YIG_endonuc_sf"/>
</dbReference>
<dbReference type="SUPFAM" id="SSF82771">
    <property type="entry name" value="GIY-YIG endonuclease"/>
    <property type="match status" value="1"/>
</dbReference>
<dbReference type="InterPro" id="IPR050190">
    <property type="entry name" value="UPF0213_domain"/>
</dbReference>
<feature type="domain" description="GIY-YIG" evidence="2">
    <location>
        <begin position="1"/>
        <end position="76"/>
    </location>
</feature>
<evidence type="ECO:0000259" key="2">
    <source>
        <dbReference type="PROSITE" id="PS50164"/>
    </source>
</evidence>
<dbReference type="InterPro" id="IPR000305">
    <property type="entry name" value="GIY-YIG_endonuc"/>
</dbReference>
<name>A0A2J0L5U0_9BACT</name>
<dbReference type="GO" id="GO:0004519">
    <property type="term" value="F:endonuclease activity"/>
    <property type="evidence" value="ECO:0007669"/>
    <property type="project" value="UniProtKB-KW"/>
</dbReference>
<organism evidence="3 4">
    <name type="scientific">Candidatus Aquitaenariimonas noxiae</name>
    <dbReference type="NCBI Taxonomy" id="1974741"/>
    <lineage>
        <taxon>Bacteria</taxon>
        <taxon>Pseudomonadati</taxon>
        <taxon>Candidatus Omnitrophota</taxon>
        <taxon>Candidatus Aquitaenariimonas</taxon>
    </lineage>
</organism>
<dbReference type="Gene3D" id="3.40.1440.10">
    <property type="entry name" value="GIY-YIG endonuclease"/>
    <property type="match status" value="1"/>
</dbReference>
<sequence>MFYVYVLKSKKNSKRYMGCTSKAHEDRLHDHNTGSSTWTRQNGPFELIYTEKFSDKKAALKQEKYLKTGAGRKFLDKIIPR</sequence>
<dbReference type="PANTHER" id="PTHR34477:SF1">
    <property type="entry name" value="UPF0213 PROTEIN YHBQ"/>
    <property type="match status" value="1"/>
</dbReference>
<dbReference type="PROSITE" id="PS50164">
    <property type="entry name" value="GIY_YIG"/>
    <property type="match status" value="1"/>
</dbReference>
<dbReference type="Pfam" id="PF01541">
    <property type="entry name" value="GIY-YIG"/>
    <property type="match status" value="1"/>
</dbReference>
<keyword evidence="3" id="KW-0255">Endonuclease</keyword>